<evidence type="ECO:0000259" key="4">
    <source>
        <dbReference type="SMART" id="SM00283"/>
    </source>
</evidence>
<dbReference type="InterPro" id="IPR004089">
    <property type="entry name" value="MCPsignal_dom"/>
</dbReference>
<feature type="domain" description="HAMP" evidence="5">
    <location>
        <begin position="246"/>
        <end position="299"/>
    </location>
</feature>
<dbReference type="Proteomes" id="UP001056619">
    <property type="component" value="Chromosome"/>
</dbReference>
<keyword evidence="1" id="KW-0807">Transducer</keyword>
<evidence type="ECO:0000256" key="2">
    <source>
        <dbReference type="ARBA" id="ARBA00029447"/>
    </source>
</evidence>
<evidence type="ECO:0000256" key="1">
    <source>
        <dbReference type="ARBA" id="ARBA00023224"/>
    </source>
</evidence>
<keyword evidence="3" id="KW-0812">Transmembrane</keyword>
<feature type="domain" description="Methyl-accepting transducer" evidence="4">
    <location>
        <begin position="329"/>
        <end position="583"/>
    </location>
</feature>
<dbReference type="Pfam" id="PF00672">
    <property type="entry name" value="HAMP"/>
    <property type="match status" value="1"/>
</dbReference>
<accession>A0ABY4U7J1</accession>
<reference evidence="6 7" key="1">
    <citation type="submission" date="2022-06" db="EMBL/GenBank/DDBJ databases">
        <authorList>
            <person name="Liu G."/>
        </authorList>
    </citation>
    <scope>NUCLEOTIDE SEQUENCE [LARGE SCALE GENOMIC DNA]</scope>
    <source>
        <strain evidence="6 7">E4</strain>
    </source>
</reference>
<evidence type="ECO:0000313" key="7">
    <source>
        <dbReference type="Proteomes" id="UP001056619"/>
    </source>
</evidence>
<dbReference type="EMBL" id="CP098494">
    <property type="protein sequence ID" value="USA62050.1"/>
    <property type="molecule type" value="Genomic_DNA"/>
</dbReference>
<evidence type="ECO:0000313" key="6">
    <source>
        <dbReference type="EMBL" id="USA62050.1"/>
    </source>
</evidence>
<keyword evidence="3" id="KW-1133">Transmembrane helix</keyword>
<dbReference type="PANTHER" id="PTHR32089">
    <property type="entry name" value="METHYL-ACCEPTING CHEMOTAXIS PROTEIN MCPB"/>
    <property type="match status" value="1"/>
</dbReference>
<dbReference type="SUPFAM" id="SSF58104">
    <property type="entry name" value="Methyl-accepting chemotaxis protein (MCP) signaling domain"/>
    <property type="match status" value="1"/>
</dbReference>
<dbReference type="SMART" id="SM00304">
    <property type="entry name" value="HAMP"/>
    <property type="match status" value="1"/>
</dbReference>
<dbReference type="Gene3D" id="1.10.287.950">
    <property type="entry name" value="Methyl-accepting chemotaxis protein"/>
    <property type="match status" value="1"/>
</dbReference>
<name>A0ABY4U7J1_9SPHN</name>
<dbReference type="PANTHER" id="PTHR32089:SF112">
    <property type="entry name" value="LYSOZYME-LIKE PROTEIN-RELATED"/>
    <property type="match status" value="1"/>
</dbReference>
<organism evidence="6 7">
    <name type="scientific">Qipengyuania citrea</name>
    <dbReference type="NCBI Taxonomy" id="225971"/>
    <lineage>
        <taxon>Bacteria</taxon>
        <taxon>Pseudomonadati</taxon>
        <taxon>Pseudomonadota</taxon>
        <taxon>Alphaproteobacteria</taxon>
        <taxon>Sphingomonadales</taxon>
        <taxon>Erythrobacteraceae</taxon>
        <taxon>Qipengyuania</taxon>
    </lineage>
</organism>
<dbReference type="CDD" id="cd06225">
    <property type="entry name" value="HAMP"/>
    <property type="match status" value="1"/>
</dbReference>
<dbReference type="RefSeq" id="WP_301642539.1">
    <property type="nucleotide sequence ID" value="NZ_CP098494.1"/>
</dbReference>
<evidence type="ECO:0000259" key="5">
    <source>
        <dbReference type="SMART" id="SM00304"/>
    </source>
</evidence>
<dbReference type="SMART" id="SM00283">
    <property type="entry name" value="MA"/>
    <property type="match status" value="1"/>
</dbReference>
<dbReference type="InterPro" id="IPR003660">
    <property type="entry name" value="HAMP_dom"/>
</dbReference>
<gene>
    <name evidence="6" type="ORF">NCF85_03465</name>
</gene>
<protein>
    <submittedName>
        <fullName evidence="6">Methyl-accepting chemotaxis protein</fullName>
    </submittedName>
</protein>
<keyword evidence="3" id="KW-0472">Membrane</keyword>
<feature type="transmembrane region" description="Helical" evidence="3">
    <location>
        <begin position="52"/>
        <end position="71"/>
    </location>
</feature>
<comment type="similarity">
    <text evidence="2">Belongs to the methyl-accepting chemotaxis (MCP) protein family.</text>
</comment>
<sequence length="589" mass="61272">MTDQPNFADSFASKGHPRLWGEGAATSQAAGRNGILHRYGFVRTSIADKVRVFTISFTAILVLLGVILGGAQTALTARSDQAGASASRAMAAAQLATSIAESRYFASRFAASGDAEVIRSAFTTLEQAHTEVEATIALKGGDAASREQMEWLVTQVEGFRPELRALQSSIDAHGPSATGDALANAIDISGDQLAQQSADIEAALIAQSDAAQQSLETLKTWTMVIALTLIAGCIALVHLGAKALSEQVSDSLGEITGAMTSLAGGDRSIAIPGTGREDEIGEMARALVVFRESADALADLQRKAREEQNAVLRRLVDNFRGGVGEVAVSVAQASRELQSTSTDMAGAATQTIGFVELVSRDMAETQIGVTAAAAASDQFALSIAEIGKQAGNSASVVQDARQSTELADTKMAELAYVAEEIGGVVDLIGAIADRTNLLALNASIEAARGGEAGRGFAVVASEVKDLARQTRDATGEVAARIIGMQATSRESVDALAQIGERIREVELTATAIAQAVDEQSVSSRELARNLDLAANGVDNIGSSIAQIAQMARNTGKACEQVLASADTLDLTAHDLDARSREFVESVRAA</sequence>
<dbReference type="Pfam" id="PF00015">
    <property type="entry name" value="MCPsignal"/>
    <property type="match status" value="1"/>
</dbReference>
<keyword evidence="7" id="KW-1185">Reference proteome</keyword>
<proteinExistence type="inferred from homology"/>
<evidence type="ECO:0000256" key="3">
    <source>
        <dbReference type="SAM" id="Phobius"/>
    </source>
</evidence>
<dbReference type="Gene3D" id="6.10.340.10">
    <property type="match status" value="1"/>
</dbReference>